<dbReference type="AlphaFoldDB" id="A0A7W7Z1R2"/>
<keyword evidence="3" id="KW-1185">Reference proteome</keyword>
<evidence type="ECO:0000313" key="2">
    <source>
        <dbReference type="EMBL" id="MBB5046406.1"/>
    </source>
</evidence>
<name>A0A7W7Z1R2_9BRAD</name>
<proteinExistence type="predicted"/>
<feature type="chain" id="PRO_5030977907" evidence="1">
    <location>
        <begin position="19"/>
        <end position="114"/>
    </location>
</feature>
<dbReference type="EMBL" id="JACHIH010000004">
    <property type="protein sequence ID" value="MBB5046406.1"/>
    <property type="molecule type" value="Genomic_DNA"/>
</dbReference>
<feature type="signal peptide" evidence="1">
    <location>
        <begin position="1"/>
        <end position="18"/>
    </location>
</feature>
<accession>A0A7W7Z1R2</accession>
<keyword evidence="1" id="KW-0732">Signal</keyword>
<dbReference type="Proteomes" id="UP000542353">
    <property type="component" value="Unassembled WGS sequence"/>
</dbReference>
<dbReference type="RefSeq" id="WP_184255246.1">
    <property type="nucleotide sequence ID" value="NZ_JACHIH010000004.1"/>
</dbReference>
<gene>
    <name evidence="2" type="ORF">HNR60_001151</name>
</gene>
<organism evidence="2 3">
    <name type="scientific">Rhodopseudomonas rhenobacensis</name>
    <dbReference type="NCBI Taxonomy" id="87461"/>
    <lineage>
        <taxon>Bacteria</taxon>
        <taxon>Pseudomonadati</taxon>
        <taxon>Pseudomonadota</taxon>
        <taxon>Alphaproteobacteria</taxon>
        <taxon>Hyphomicrobiales</taxon>
        <taxon>Nitrobacteraceae</taxon>
        <taxon>Rhodopseudomonas</taxon>
    </lineage>
</organism>
<sequence length="114" mass="12286">MKRLLLSLALLYSATALAQTAPPTVGDRPLLQIKPKVAAAKPGKPGVASQLQACLEIEDGSRERLDCYDAVIAPQPKPKPPKVKAVTDCRYTKEQDERLSCFNGFVGKLAKPQG</sequence>
<protein>
    <submittedName>
        <fullName evidence="2">Uncharacterized protein</fullName>
    </submittedName>
</protein>
<comment type="caution">
    <text evidence="2">The sequence shown here is derived from an EMBL/GenBank/DDBJ whole genome shotgun (WGS) entry which is preliminary data.</text>
</comment>
<evidence type="ECO:0000256" key="1">
    <source>
        <dbReference type="SAM" id="SignalP"/>
    </source>
</evidence>
<evidence type="ECO:0000313" key="3">
    <source>
        <dbReference type="Proteomes" id="UP000542353"/>
    </source>
</evidence>
<reference evidence="2 3" key="1">
    <citation type="submission" date="2020-08" db="EMBL/GenBank/DDBJ databases">
        <title>Genomic Encyclopedia of Type Strains, Phase IV (KMG-IV): sequencing the most valuable type-strain genomes for metagenomic binning, comparative biology and taxonomic classification.</title>
        <authorList>
            <person name="Goeker M."/>
        </authorList>
    </citation>
    <scope>NUCLEOTIDE SEQUENCE [LARGE SCALE GENOMIC DNA]</scope>
    <source>
        <strain evidence="2 3">DSM 12706</strain>
    </source>
</reference>